<dbReference type="PANTHER" id="PTHR42920:SF5">
    <property type="entry name" value="EAMA DOMAIN-CONTAINING PROTEIN"/>
    <property type="match status" value="1"/>
</dbReference>
<dbReference type="InterPro" id="IPR051258">
    <property type="entry name" value="Diverse_Substrate_Transporter"/>
</dbReference>
<dbReference type="InterPro" id="IPR037185">
    <property type="entry name" value="EmrE-like"/>
</dbReference>
<evidence type="ECO:0000256" key="2">
    <source>
        <dbReference type="ARBA" id="ARBA00022475"/>
    </source>
</evidence>
<dbReference type="EMBL" id="AP026866">
    <property type="protein sequence ID" value="BDS08152.1"/>
    <property type="molecule type" value="Genomic_DNA"/>
</dbReference>
<dbReference type="AlphaFoldDB" id="A0AAT9FPS6"/>
<dbReference type="PANTHER" id="PTHR42920">
    <property type="entry name" value="OS03G0707200 PROTEIN-RELATED"/>
    <property type="match status" value="1"/>
</dbReference>
<evidence type="ECO:0000256" key="4">
    <source>
        <dbReference type="ARBA" id="ARBA00022989"/>
    </source>
</evidence>
<feature type="transmembrane region" description="Helical" evidence="6">
    <location>
        <begin position="102"/>
        <end position="119"/>
    </location>
</feature>
<feature type="transmembrane region" description="Helical" evidence="6">
    <location>
        <begin position="262"/>
        <end position="284"/>
    </location>
</feature>
<keyword evidence="5 6" id="KW-0472">Membrane</keyword>
<feature type="transmembrane region" description="Helical" evidence="6">
    <location>
        <begin position="128"/>
        <end position="146"/>
    </location>
</feature>
<feature type="domain" description="EamA" evidence="7">
    <location>
        <begin position="4"/>
        <end position="142"/>
    </location>
</feature>
<dbReference type="GO" id="GO:0005886">
    <property type="term" value="C:plasma membrane"/>
    <property type="evidence" value="ECO:0007669"/>
    <property type="project" value="UniProtKB-SubCell"/>
</dbReference>
<gene>
    <name evidence="8" type="ORF">NT6N_31920</name>
</gene>
<name>A0AAT9FPS6_9BACT</name>
<comment type="subcellular location">
    <subcellularLocation>
        <location evidence="1">Cell membrane</location>
        <topology evidence="1">Multi-pass membrane protein</topology>
    </subcellularLocation>
</comment>
<dbReference type="KEGG" id="osu:NT6N_31920"/>
<feature type="transmembrane region" description="Helical" evidence="6">
    <location>
        <begin position="77"/>
        <end position="96"/>
    </location>
</feature>
<keyword evidence="3 6" id="KW-0812">Transmembrane</keyword>
<organism evidence="8">
    <name type="scientific">Oceaniferula spumae</name>
    <dbReference type="NCBI Taxonomy" id="2979115"/>
    <lineage>
        <taxon>Bacteria</taxon>
        <taxon>Pseudomonadati</taxon>
        <taxon>Verrucomicrobiota</taxon>
        <taxon>Verrucomicrobiia</taxon>
        <taxon>Verrucomicrobiales</taxon>
        <taxon>Verrucomicrobiaceae</taxon>
        <taxon>Oceaniferula</taxon>
    </lineage>
</organism>
<keyword evidence="4 6" id="KW-1133">Transmembrane helix</keyword>
<dbReference type="Pfam" id="PF00892">
    <property type="entry name" value="EamA"/>
    <property type="match status" value="1"/>
</dbReference>
<sequence length="322" mass="34909">MNTKAIFGLILCCAFWGVSFPVIKAMMIELRDQSPEASTLFFSSWVQAARFLLAGIFMFFLTVRLTKPTVGEIHQGLLLAFWGGIGMWLQADGLAYTEASTSAFLTQSYCIFLPLWAAIRHRKLPGKPVIISVLLVIVGGAILAGVRPNHLHLGRGEITTIASAVFLTFQILVLEKPKFSTNRGRSVTLVMCFGIAAIFLPATFLTAPDVDAVINMGNSISVIALLTVLAIVCTVGSFSLMNTYQRHVSSTEAGLIYTTEPVFAACYALFLPSILAGLMGHHYANERLSSQLLIGGSLIVIANLVIIHAMSKRRLPTKSPTT</sequence>
<reference evidence="8" key="1">
    <citation type="submission" date="2024-07" db="EMBL/GenBank/DDBJ databases">
        <title>Complete genome sequence of Verrucomicrobiaceae bacterium NT6N.</title>
        <authorList>
            <person name="Huang C."/>
            <person name="Takami H."/>
            <person name="Hamasaki K."/>
        </authorList>
    </citation>
    <scope>NUCLEOTIDE SEQUENCE</scope>
    <source>
        <strain evidence="8">NT6N</strain>
    </source>
</reference>
<evidence type="ECO:0000313" key="8">
    <source>
        <dbReference type="EMBL" id="BDS08152.1"/>
    </source>
</evidence>
<feature type="transmembrane region" description="Helical" evidence="6">
    <location>
        <begin position="186"/>
        <end position="207"/>
    </location>
</feature>
<evidence type="ECO:0000256" key="6">
    <source>
        <dbReference type="SAM" id="Phobius"/>
    </source>
</evidence>
<dbReference type="InterPro" id="IPR000620">
    <property type="entry name" value="EamA_dom"/>
</dbReference>
<protein>
    <submittedName>
        <fullName evidence="8">Multidrug transporter</fullName>
    </submittedName>
</protein>
<accession>A0AAT9FPS6</accession>
<evidence type="ECO:0000256" key="3">
    <source>
        <dbReference type="ARBA" id="ARBA00022692"/>
    </source>
</evidence>
<dbReference type="SUPFAM" id="SSF103481">
    <property type="entry name" value="Multidrug resistance efflux transporter EmrE"/>
    <property type="match status" value="2"/>
</dbReference>
<feature type="transmembrane region" description="Helical" evidence="6">
    <location>
        <begin position="290"/>
        <end position="310"/>
    </location>
</feature>
<feature type="transmembrane region" description="Helical" evidence="6">
    <location>
        <begin position="45"/>
        <end position="65"/>
    </location>
</feature>
<keyword evidence="2" id="KW-1003">Cell membrane</keyword>
<evidence type="ECO:0000259" key="7">
    <source>
        <dbReference type="Pfam" id="PF00892"/>
    </source>
</evidence>
<feature type="transmembrane region" description="Helical" evidence="6">
    <location>
        <begin position="219"/>
        <end position="241"/>
    </location>
</feature>
<evidence type="ECO:0000256" key="1">
    <source>
        <dbReference type="ARBA" id="ARBA00004651"/>
    </source>
</evidence>
<proteinExistence type="predicted"/>
<feature type="transmembrane region" description="Helical" evidence="6">
    <location>
        <begin position="158"/>
        <end position="174"/>
    </location>
</feature>
<evidence type="ECO:0000256" key="5">
    <source>
        <dbReference type="ARBA" id="ARBA00023136"/>
    </source>
</evidence>